<organism evidence="2 3">
    <name type="scientific">Cutaneotrichosporon cavernicola</name>
    <dbReference type="NCBI Taxonomy" id="279322"/>
    <lineage>
        <taxon>Eukaryota</taxon>
        <taxon>Fungi</taxon>
        <taxon>Dikarya</taxon>
        <taxon>Basidiomycota</taxon>
        <taxon>Agaricomycotina</taxon>
        <taxon>Tremellomycetes</taxon>
        <taxon>Trichosporonales</taxon>
        <taxon>Trichosporonaceae</taxon>
        <taxon>Cutaneotrichosporon</taxon>
    </lineage>
</organism>
<feature type="region of interest" description="Disordered" evidence="1">
    <location>
        <begin position="1"/>
        <end position="20"/>
    </location>
</feature>
<evidence type="ECO:0000256" key="1">
    <source>
        <dbReference type="SAM" id="MobiDB-lite"/>
    </source>
</evidence>
<proteinExistence type="predicted"/>
<protein>
    <submittedName>
        <fullName evidence="2">Uncharacterized protein</fullName>
    </submittedName>
</protein>
<reference evidence="2" key="1">
    <citation type="journal article" date="2023" name="BMC Genomics">
        <title>Chromosome-level genome assemblies of Cutaneotrichosporon spp. (Trichosporonales, Basidiomycota) reveal imbalanced evolution between nucleotide sequences and chromosome synteny.</title>
        <authorList>
            <person name="Kobayashi Y."/>
            <person name="Kayamori A."/>
            <person name="Aoki K."/>
            <person name="Shiwa Y."/>
            <person name="Matsutani M."/>
            <person name="Fujita N."/>
            <person name="Sugita T."/>
            <person name="Iwasaki W."/>
            <person name="Tanaka N."/>
            <person name="Takashima M."/>
        </authorList>
    </citation>
    <scope>NUCLEOTIDE SEQUENCE</scope>
    <source>
        <strain evidence="2">HIS019</strain>
    </source>
</reference>
<accession>A0AA48L8S4</accession>
<dbReference type="AlphaFoldDB" id="A0AA48L8S4"/>
<dbReference type="RefSeq" id="XP_060459327.1">
    <property type="nucleotide sequence ID" value="XM_060602987.1"/>
</dbReference>
<gene>
    <name evidence="2" type="ORF">CcaverHIS019_0605210</name>
</gene>
<sequence length="123" mass="14339">MSRPHSPRTQLSPNSEHPARRFVARARAIAALLGLRLKRLKKREPGMRLRSWVEGDDWELGDEEEVDGVGVGHRHPESAPVRWAEMVDWVEVELTERRPDAGRWDKEHEFFRETARIERVVGI</sequence>
<dbReference type="GeneID" id="85497932"/>
<dbReference type="Proteomes" id="UP001233271">
    <property type="component" value="Chromosome 6"/>
</dbReference>
<evidence type="ECO:0000313" key="3">
    <source>
        <dbReference type="Proteomes" id="UP001233271"/>
    </source>
</evidence>
<name>A0AA48L8S4_9TREE</name>
<dbReference type="KEGG" id="ccac:CcaHIS019_0605210"/>
<keyword evidence="3" id="KW-1185">Reference proteome</keyword>
<evidence type="ECO:0000313" key="2">
    <source>
        <dbReference type="EMBL" id="BEI94062.1"/>
    </source>
</evidence>
<dbReference type="EMBL" id="AP028217">
    <property type="protein sequence ID" value="BEI94062.1"/>
    <property type="molecule type" value="Genomic_DNA"/>
</dbReference>